<organism evidence="2 3">
    <name type="scientific">Xenopus laevis</name>
    <name type="common">African clawed frog</name>
    <dbReference type="NCBI Taxonomy" id="8355"/>
    <lineage>
        <taxon>Eukaryota</taxon>
        <taxon>Metazoa</taxon>
        <taxon>Chordata</taxon>
        <taxon>Craniata</taxon>
        <taxon>Vertebrata</taxon>
        <taxon>Euteleostomi</taxon>
        <taxon>Amphibia</taxon>
        <taxon>Batrachia</taxon>
        <taxon>Anura</taxon>
        <taxon>Pipoidea</taxon>
        <taxon>Pipidae</taxon>
        <taxon>Xenopodinae</taxon>
        <taxon>Xenopus</taxon>
        <taxon>Xenopus</taxon>
    </lineage>
</organism>
<sequence length="113" mass="13404">MTAIPQYSSPGFFERIRRLCVILPREEKETFVIIKPKSMSSLENERMARLESLEIKRDLLINKMKSLRQEIQTLMEELDKFEVEQNKKKSKLFKAYLDRRNSDTSDGSEETDE</sequence>
<protein>
    <submittedName>
        <fullName evidence="2">Uncharacterized protein</fullName>
    </submittedName>
</protein>
<reference evidence="3" key="1">
    <citation type="journal article" date="2016" name="Nature">
        <title>Genome evolution in the allotetraploid frog Xenopus laevis.</title>
        <authorList>
            <person name="Session A.M."/>
            <person name="Uno Y."/>
            <person name="Kwon T."/>
            <person name="Chapman J.A."/>
            <person name="Toyoda A."/>
            <person name="Takahashi S."/>
            <person name="Fukui A."/>
            <person name="Hikosaka A."/>
            <person name="Suzuki A."/>
            <person name="Kondo M."/>
            <person name="van Heeringen S.J."/>
            <person name="Quigley I."/>
            <person name="Heinz S."/>
            <person name="Ogino H."/>
            <person name="Ochi H."/>
            <person name="Hellsten U."/>
            <person name="Lyons J.B."/>
            <person name="Simakov O."/>
            <person name="Putnam N."/>
            <person name="Stites J."/>
            <person name="Kuroki Y."/>
            <person name="Tanaka T."/>
            <person name="Michiue T."/>
            <person name="Watanabe M."/>
            <person name="Bogdanovic O."/>
            <person name="Lister R."/>
            <person name="Georgiou G."/>
            <person name="Paranjpe S.S."/>
            <person name="van Kruijsbergen I."/>
            <person name="Shu S."/>
            <person name="Carlson J."/>
            <person name="Kinoshita T."/>
            <person name="Ohta Y."/>
            <person name="Mawaribuchi S."/>
            <person name="Jenkins J."/>
            <person name="Grimwood J."/>
            <person name="Schmutz J."/>
            <person name="Mitros T."/>
            <person name="Mozaffari S.V."/>
            <person name="Suzuki Y."/>
            <person name="Haramoto Y."/>
            <person name="Yamamoto T.S."/>
            <person name="Takagi C."/>
            <person name="Heald R."/>
            <person name="Miller K."/>
            <person name="Haudenschild C."/>
            <person name="Kitzman J."/>
            <person name="Nakayama T."/>
            <person name="Izutsu Y."/>
            <person name="Robert J."/>
            <person name="Fortriede J."/>
            <person name="Burns K."/>
            <person name="Lotay V."/>
            <person name="Karimi K."/>
            <person name="Yasuoka Y."/>
            <person name="Dichmann D.S."/>
            <person name="Flajnik M.F."/>
            <person name="Houston D.W."/>
            <person name="Shendure J."/>
            <person name="DuPasquier L."/>
            <person name="Vize P.D."/>
            <person name="Zorn A.M."/>
            <person name="Ito M."/>
            <person name="Marcotte E.M."/>
            <person name="Wallingford J.B."/>
            <person name="Ito Y."/>
            <person name="Asashima M."/>
            <person name="Ueno N."/>
            <person name="Matsuda Y."/>
            <person name="Veenstra G.J."/>
            <person name="Fujiyama A."/>
            <person name="Harland R.M."/>
            <person name="Taira M."/>
            <person name="Rokhsar D.S."/>
        </authorList>
    </citation>
    <scope>NUCLEOTIDE SEQUENCE [LARGE SCALE GENOMIC DNA]</scope>
    <source>
        <strain evidence="3">J</strain>
    </source>
</reference>
<keyword evidence="1" id="KW-0175">Coiled coil</keyword>
<gene>
    <name evidence="2" type="ORF">XELAEV_18026557mg</name>
</gene>
<dbReference type="AlphaFoldDB" id="A0A974CUL7"/>
<accession>A0A974CUL7</accession>
<evidence type="ECO:0000256" key="1">
    <source>
        <dbReference type="SAM" id="Coils"/>
    </source>
</evidence>
<feature type="coiled-coil region" evidence="1">
    <location>
        <begin position="50"/>
        <end position="91"/>
    </location>
</feature>
<evidence type="ECO:0000313" key="3">
    <source>
        <dbReference type="Proteomes" id="UP000694892"/>
    </source>
</evidence>
<dbReference type="EMBL" id="CM004474">
    <property type="protein sequence ID" value="OCT79747.1"/>
    <property type="molecule type" value="Genomic_DNA"/>
</dbReference>
<evidence type="ECO:0000313" key="2">
    <source>
        <dbReference type="EMBL" id="OCT79747.1"/>
    </source>
</evidence>
<dbReference type="Proteomes" id="UP000694892">
    <property type="component" value="Chromosome 5L"/>
</dbReference>
<proteinExistence type="predicted"/>
<name>A0A974CUL7_XENLA</name>